<keyword evidence="2" id="KW-0614">Plasmid</keyword>
<feature type="transmembrane region" description="Helical" evidence="1">
    <location>
        <begin position="21"/>
        <end position="38"/>
    </location>
</feature>
<gene>
    <name evidence="2" type="ordered locus">Mesci_6306</name>
</gene>
<dbReference type="EMBL" id="CP002448">
    <property type="protein sequence ID" value="ADV15292.1"/>
    <property type="molecule type" value="Genomic_DNA"/>
</dbReference>
<dbReference type="Proteomes" id="UP000007471">
    <property type="component" value="Plasmid pMESCI01"/>
</dbReference>
<organism evidence="2 3">
    <name type="scientific">Mesorhizobium ciceri biovar biserrulae (strain HAMBI 2942 / LMG 23838 / WSM1271)</name>
    <dbReference type="NCBI Taxonomy" id="765698"/>
    <lineage>
        <taxon>Bacteria</taxon>
        <taxon>Pseudomonadati</taxon>
        <taxon>Pseudomonadota</taxon>
        <taxon>Alphaproteobacteria</taxon>
        <taxon>Hyphomicrobiales</taxon>
        <taxon>Phyllobacteriaceae</taxon>
        <taxon>Mesorhizobium</taxon>
    </lineage>
</organism>
<dbReference type="AlphaFoldDB" id="E8TPQ7"/>
<keyword evidence="1" id="KW-0812">Transmembrane</keyword>
<dbReference type="HOGENOM" id="CLU_166775_0_0_5"/>
<reference evidence="3" key="1">
    <citation type="submission" date="2011-01" db="EMBL/GenBank/DDBJ databases">
        <title>Complete sequence of plasmid of Mesorhizobium ciceri bv. biserrulae WSM1271.</title>
        <authorList>
            <person name="Lucas S."/>
            <person name="Copeland A."/>
            <person name="Lapidus A."/>
            <person name="Cheng J.-F."/>
            <person name="Goodwin L."/>
            <person name="Pitluck S."/>
            <person name="Teshima H."/>
            <person name="Detter J.C."/>
            <person name="Han C."/>
            <person name="Tapia R."/>
            <person name="Land M."/>
            <person name="Hauser L."/>
            <person name="Kyrpides N."/>
            <person name="Ivanova N."/>
            <person name="Nandasena K."/>
            <person name="Reeve W.G."/>
            <person name="Howieson J.G."/>
            <person name="O'Hara G."/>
            <person name="Tiwari R.P."/>
            <person name="Woyke T."/>
        </authorList>
    </citation>
    <scope>NUCLEOTIDE SEQUENCE [LARGE SCALE GENOMIC DNA]</scope>
    <source>
        <strain evidence="3">HAMBI 2942 / LMG 23838 / WSM1271</strain>
        <plasmid evidence="3">Plasmid pMESCI01</plasmid>
    </source>
</reference>
<evidence type="ECO:0000313" key="2">
    <source>
        <dbReference type="EMBL" id="ADV15292.1"/>
    </source>
</evidence>
<accession>E8TPQ7</accession>
<evidence type="ECO:0000313" key="3">
    <source>
        <dbReference type="Proteomes" id="UP000007471"/>
    </source>
</evidence>
<name>E8TPQ7_MESCW</name>
<keyword evidence="1" id="KW-1133">Transmembrane helix</keyword>
<evidence type="ECO:0008006" key="4">
    <source>
        <dbReference type="Google" id="ProtNLM"/>
    </source>
</evidence>
<protein>
    <recommendedName>
        <fullName evidence="4">Succinoglycan biosynthesis protein exoI</fullName>
    </recommendedName>
</protein>
<keyword evidence="1" id="KW-0472">Membrane</keyword>
<dbReference type="eggNOG" id="COG1525">
    <property type="taxonomic scope" value="Bacteria"/>
</dbReference>
<proteinExistence type="predicted"/>
<dbReference type="OrthoDB" id="9805504at2"/>
<geneLocation type="plasmid" evidence="2 3">
    <name>pMESCI01</name>
</geneLocation>
<sequence>MGVHKQKPIMRRRRSLLEQRALIPVLLCGVAGASYLMPPQAKQHPLPTVHRLGSPSSPSGCNIKGNISVTGDRIYHMPGQRYYDETVVNPAKGERWFCSQWDAWWAGWRKSKV</sequence>
<dbReference type="RefSeq" id="WP_013525238.1">
    <property type="nucleotide sequence ID" value="NC_014918.1"/>
</dbReference>
<dbReference type="KEGG" id="mci:Mesci_6306"/>
<evidence type="ECO:0000256" key="1">
    <source>
        <dbReference type="SAM" id="Phobius"/>
    </source>
</evidence>